<organism evidence="1 2">
    <name type="scientific">Phytophthora megakarya</name>
    <dbReference type="NCBI Taxonomy" id="4795"/>
    <lineage>
        <taxon>Eukaryota</taxon>
        <taxon>Sar</taxon>
        <taxon>Stramenopiles</taxon>
        <taxon>Oomycota</taxon>
        <taxon>Peronosporomycetes</taxon>
        <taxon>Peronosporales</taxon>
        <taxon>Peronosporaceae</taxon>
        <taxon>Phytophthora</taxon>
    </lineage>
</organism>
<dbReference type="EMBL" id="NBNE01013114">
    <property type="protein sequence ID" value="OWY95303.1"/>
    <property type="molecule type" value="Genomic_DNA"/>
</dbReference>
<dbReference type="AlphaFoldDB" id="A0A225UQL8"/>
<evidence type="ECO:0000313" key="2">
    <source>
        <dbReference type="Proteomes" id="UP000198211"/>
    </source>
</evidence>
<sequence>TTNAMDYAAMYGHLDVVKWLHEMRSEGCTTEAMDGAAENGHLDAVQWLHGNRSEGCTSNAMIFAAENQFWHVIDWLNSNRSEGATAEGMDWFARHGNMKGILWGQNFGSTMFDARVIAAAVLSGHFKIARFLHHERQWSECDVIPALRECSNSNRRWEFAEWMHVHHRDEFEQLAVDIFADSPEEE</sequence>
<dbReference type="InterPro" id="IPR052050">
    <property type="entry name" value="SecEffector_AnkRepeat"/>
</dbReference>
<dbReference type="PANTHER" id="PTHR46586:SF3">
    <property type="entry name" value="ANKYRIN REPEAT-CONTAINING PROTEIN"/>
    <property type="match status" value="1"/>
</dbReference>
<dbReference type="InterPro" id="IPR002110">
    <property type="entry name" value="Ankyrin_rpt"/>
</dbReference>
<dbReference type="Pfam" id="PF13637">
    <property type="entry name" value="Ank_4"/>
    <property type="match status" value="1"/>
</dbReference>
<keyword evidence="2" id="KW-1185">Reference proteome</keyword>
<dbReference type="Gene3D" id="1.25.40.20">
    <property type="entry name" value="Ankyrin repeat-containing domain"/>
    <property type="match status" value="1"/>
</dbReference>
<protein>
    <submittedName>
        <fullName evidence="1">Uncharacterized protein</fullName>
    </submittedName>
</protein>
<reference evidence="2" key="1">
    <citation type="submission" date="2017-03" db="EMBL/GenBank/DDBJ databases">
        <title>Phytopthora megakarya and P. palmivora, two closely related causual agents of cacao black pod achieved similar genome size and gene model numbers by different mechanisms.</title>
        <authorList>
            <person name="Ali S."/>
            <person name="Shao J."/>
            <person name="Larry D.J."/>
            <person name="Kronmiller B."/>
            <person name="Shen D."/>
            <person name="Strem M.D."/>
            <person name="Melnick R.L."/>
            <person name="Guiltinan M.J."/>
            <person name="Tyler B.M."/>
            <person name="Meinhardt L.W."/>
            <person name="Bailey B.A."/>
        </authorList>
    </citation>
    <scope>NUCLEOTIDE SEQUENCE [LARGE SCALE GENOMIC DNA]</scope>
    <source>
        <strain evidence="2">zdho120</strain>
    </source>
</reference>
<accession>A0A225UQL8</accession>
<dbReference type="STRING" id="4795.A0A225UQL8"/>
<gene>
    <name evidence="1" type="ORF">PHMEG_00034726</name>
</gene>
<evidence type="ECO:0000313" key="1">
    <source>
        <dbReference type="EMBL" id="OWY95303.1"/>
    </source>
</evidence>
<dbReference type="InterPro" id="IPR036770">
    <property type="entry name" value="Ankyrin_rpt-contain_sf"/>
</dbReference>
<name>A0A225UQL8_9STRA</name>
<dbReference type="OrthoDB" id="67499at2759"/>
<dbReference type="Proteomes" id="UP000198211">
    <property type="component" value="Unassembled WGS sequence"/>
</dbReference>
<dbReference type="PANTHER" id="PTHR46586">
    <property type="entry name" value="ANKYRIN REPEAT-CONTAINING PROTEIN"/>
    <property type="match status" value="1"/>
</dbReference>
<comment type="caution">
    <text evidence="1">The sequence shown here is derived from an EMBL/GenBank/DDBJ whole genome shotgun (WGS) entry which is preliminary data.</text>
</comment>
<dbReference type="SUPFAM" id="SSF48403">
    <property type="entry name" value="Ankyrin repeat"/>
    <property type="match status" value="1"/>
</dbReference>
<proteinExistence type="predicted"/>
<feature type="non-terminal residue" evidence="1">
    <location>
        <position position="1"/>
    </location>
</feature>